<organism evidence="2 3">
    <name type="scientific">Acinetobacter defluvii</name>
    <dbReference type="NCBI Taxonomy" id="1871111"/>
    <lineage>
        <taxon>Bacteria</taxon>
        <taxon>Pseudomonadati</taxon>
        <taxon>Pseudomonadota</taxon>
        <taxon>Gammaproteobacteria</taxon>
        <taxon>Moraxellales</taxon>
        <taxon>Moraxellaceae</taxon>
        <taxon>Acinetobacter</taxon>
    </lineage>
</organism>
<proteinExistence type="predicted"/>
<dbReference type="InterPro" id="IPR038729">
    <property type="entry name" value="Rad50/SbcC_AAA"/>
</dbReference>
<dbReference type="Pfam" id="PF13476">
    <property type="entry name" value="AAA_23"/>
    <property type="match status" value="1"/>
</dbReference>
<dbReference type="GO" id="GO:0000731">
    <property type="term" value="P:DNA synthesis involved in DNA repair"/>
    <property type="evidence" value="ECO:0007669"/>
    <property type="project" value="TreeGrafter"/>
</dbReference>
<reference evidence="2" key="1">
    <citation type="submission" date="2019-08" db="EMBL/GenBank/DDBJ databases">
        <title>The complete genome of Acinetobacter defluvii strain WCHAD010030.</title>
        <authorList>
            <person name="Hu Y."/>
            <person name="Qin J."/>
            <person name="Feng Y."/>
            <person name="Zong Z."/>
        </authorList>
    </citation>
    <scope>NUCLEOTIDE SEQUENCE</scope>
    <source>
        <strain evidence="2">WCHA30</strain>
    </source>
</reference>
<evidence type="ECO:0000313" key="2">
    <source>
        <dbReference type="EMBL" id="AWL27787.1"/>
    </source>
</evidence>
<dbReference type="OrthoDB" id="9815944at2"/>
<name>A0A2S2FA19_9GAMM</name>
<dbReference type="Proteomes" id="UP000245977">
    <property type="component" value="Chromosome"/>
</dbReference>
<dbReference type="PANTHER" id="PTHR32182:SF23">
    <property type="entry name" value="ATP BINDING PROTEIN"/>
    <property type="match status" value="1"/>
</dbReference>
<feature type="domain" description="Rad50/SbcC-type AAA" evidence="1">
    <location>
        <begin position="5"/>
        <end position="267"/>
    </location>
</feature>
<dbReference type="GO" id="GO:0016887">
    <property type="term" value="F:ATP hydrolysis activity"/>
    <property type="evidence" value="ECO:0007669"/>
    <property type="project" value="InterPro"/>
</dbReference>
<sequence length="461" mass="52703">MKLLSLHLRHVYHFADLKLELNPAQQPLTVILGAQASGKTAILKSIYQSLTWFAARFKDLRTPGVVMLDQDIMQNRLQAKIDIAIQIPHELGTLPESSDSNAQDHSICSWQLYKTLNANGIGISRTEITQLEQLVALYLKAIQQDPLQGLPMIAYYPVDRFINEVNLLNKNNPAVMQSNAAYELTAISFTTFARFFEWFREISDIENAQAAQLFQQILHKSERSTLPSDSVKTDSNFQSALLQARSHLHSPNLQALKQSLNTVLPELTDIFIEYQPKLQLMVTYQHKTQPFQQLSNSIKNWIALVGDIVRRLCLLNPLSLYPCLEGDGILLIDQIDIDLDQEHAQLILPRLHQAFPQLQIIVSTLHEYLFESGENIQCLQLQQQKIQEIKLEQYQADLEQLYMRLQDQASDNTEAEHIAEENLSTVDQLFAQFQTMSAQEQQHLRALLHIDDDQNSQKSVL</sequence>
<dbReference type="EMBL" id="CP029397">
    <property type="protein sequence ID" value="AWL27787.1"/>
    <property type="molecule type" value="Genomic_DNA"/>
</dbReference>
<dbReference type="STRING" id="1871111.GCA_001704615_02228"/>
<gene>
    <name evidence="2" type="ORF">DJ533_03860</name>
</gene>
<protein>
    <submittedName>
        <fullName evidence="2">AAA family ATPase</fullName>
    </submittedName>
</protein>
<evidence type="ECO:0000313" key="3">
    <source>
        <dbReference type="Proteomes" id="UP000245977"/>
    </source>
</evidence>
<dbReference type="KEGG" id="adv:DJ533_03860"/>
<dbReference type="InterPro" id="IPR027417">
    <property type="entry name" value="P-loop_NTPase"/>
</dbReference>
<dbReference type="SUPFAM" id="SSF52540">
    <property type="entry name" value="P-loop containing nucleoside triphosphate hydrolases"/>
    <property type="match status" value="1"/>
</dbReference>
<evidence type="ECO:0000259" key="1">
    <source>
        <dbReference type="Pfam" id="PF13476"/>
    </source>
</evidence>
<accession>A0A2S2FA19</accession>
<dbReference type="Gene3D" id="3.40.50.300">
    <property type="entry name" value="P-loop containing nucleotide triphosphate hydrolases"/>
    <property type="match status" value="1"/>
</dbReference>
<dbReference type="GO" id="GO:0006302">
    <property type="term" value="P:double-strand break repair"/>
    <property type="evidence" value="ECO:0007669"/>
    <property type="project" value="InterPro"/>
</dbReference>
<dbReference type="AlphaFoldDB" id="A0A2S2FA19"/>
<dbReference type="PANTHER" id="PTHR32182">
    <property type="entry name" value="DNA REPLICATION AND REPAIR PROTEIN RECF"/>
    <property type="match status" value="1"/>
</dbReference>
<keyword evidence="3" id="KW-1185">Reference proteome</keyword>
<dbReference type="RefSeq" id="WP_065993322.1">
    <property type="nucleotide sequence ID" value="NZ_CP029397.2"/>
</dbReference>